<name>D3SMD4_THEAH</name>
<reference evidence="2" key="1">
    <citation type="journal article" date="2010" name="Stand. Genomic Sci.">
        <title>Complete genome sequence of Thermocrinis albus type strain (HI 11/12T).</title>
        <authorList>
            <person name="Wirth R."/>
            <person name="Sikorski J."/>
            <person name="Brambilla E."/>
            <person name="Misra M."/>
            <person name="Lapidus A."/>
            <person name="Copeland A."/>
            <person name="Nolan M."/>
            <person name="Lucas S."/>
            <person name="Chen F."/>
            <person name="Tice H."/>
            <person name="Cheng J.F."/>
            <person name="Han C."/>
            <person name="Detter J.C."/>
            <person name="Tapia R."/>
            <person name="Bruce D."/>
            <person name="Goodwin L."/>
            <person name="Pitluck S."/>
            <person name="Pati A."/>
            <person name="Anderson I."/>
            <person name="Ivanova N."/>
            <person name="Mavromatis K."/>
            <person name="Mikhailova N."/>
            <person name="Chen A."/>
            <person name="Palaniappan K."/>
            <person name="Bilek Y."/>
            <person name="Hader T."/>
            <person name="Land M."/>
            <person name="Hauser L."/>
            <person name="Chang Y.J."/>
            <person name="Jeffries C.D."/>
            <person name="Tindall B.J."/>
            <person name="Rohde M."/>
            <person name="Goker M."/>
            <person name="Bristow J."/>
            <person name="Eisen J.A."/>
            <person name="Markowitz V."/>
            <person name="Hugenholtz P."/>
            <person name="Kyrpides N.C."/>
            <person name="Klenk H.P."/>
        </authorList>
    </citation>
    <scope>NUCLEOTIDE SEQUENCE [LARGE SCALE GENOMIC DNA]</scope>
    <source>
        <strain evidence="2">DSM 14484 / JCM 11386 / HI 11/12</strain>
    </source>
</reference>
<dbReference type="STRING" id="638303.Thal_1283"/>
<organism evidence="1 2">
    <name type="scientific">Thermocrinis albus (strain DSM 14484 / JCM 11386 / HI 11/12)</name>
    <dbReference type="NCBI Taxonomy" id="638303"/>
    <lineage>
        <taxon>Bacteria</taxon>
        <taxon>Pseudomonadati</taxon>
        <taxon>Aquificota</taxon>
        <taxon>Aquificia</taxon>
        <taxon>Aquificales</taxon>
        <taxon>Aquificaceae</taxon>
        <taxon>Thermocrinis</taxon>
    </lineage>
</organism>
<dbReference type="PANTHER" id="PTHR34472">
    <property type="entry name" value="SULFUR CARRIER PROTEIN THIS"/>
    <property type="match status" value="1"/>
</dbReference>
<dbReference type="SUPFAM" id="SSF54285">
    <property type="entry name" value="MoaD/ThiS"/>
    <property type="match status" value="1"/>
</dbReference>
<dbReference type="Proteomes" id="UP000002043">
    <property type="component" value="Chromosome"/>
</dbReference>
<dbReference type="EMBL" id="CP001931">
    <property type="protein sequence ID" value="ADC89914.1"/>
    <property type="molecule type" value="Genomic_DNA"/>
</dbReference>
<dbReference type="InterPro" id="IPR016155">
    <property type="entry name" value="Mopterin_synth/thiamin_S_b"/>
</dbReference>
<dbReference type="Pfam" id="PF02597">
    <property type="entry name" value="ThiS"/>
    <property type="match status" value="1"/>
</dbReference>
<evidence type="ECO:0000313" key="2">
    <source>
        <dbReference type="Proteomes" id="UP000002043"/>
    </source>
</evidence>
<dbReference type="AlphaFoldDB" id="D3SMD4"/>
<dbReference type="RefSeq" id="WP_012992320.1">
    <property type="nucleotide sequence ID" value="NC_013894.1"/>
</dbReference>
<proteinExistence type="predicted"/>
<evidence type="ECO:0000313" key="1">
    <source>
        <dbReference type="EMBL" id="ADC89914.1"/>
    </source>
</evidence>
<dbReference type="NCBIfam" id="TIGR01683">
    <property type="entry name" value="thiS"/>
    <property type="match status" value="1"/>
</dbReference>
<dbReference type="HOGENOM" id="CLU_174611_3_0_0"/>
<dbReference type="InterPro" id="IPR010035">
    <property type="entry name" value="Thi_S"/>
</dbReference>
<accession>D3SMD4</accession>
<dbReference type="InterPro" id="IPR003749">
    <property type="entry name" value="ThiS/MoaD-like"/>
</dbReference>
<sequence>MKLWVNGEEREVPDGITVMDLLEVLGVAYREVGLAVSINEEVVPKGEYRNRVLQEGDRVEIIHLVGGG</sequence>
<dbReference type="eggNOG" id="COG2104">
    <property type="taxonomic scope" value="Bacteria"/>
</dbReference>
<dbReference type="KEGG" id="tal:Thal_1283"/>
<dbReference type="OrthoDB" id="197113at2"/>
<dbReference type="Gene3D" id="3.10.20.30">
    <property type="match status" value="1"/>
</dbReference>
<gene>
    <name evidence="1" type="ordered locus">Thal_1283</name>
</gene>
<dbReference type="CDD" id="cd00565">
    <property type="entry name" value="Ubl_ThiS"/>
    <property type="match status" value="1"/>
</dbReference>
<dbReference type="PANTHER" id="PTHR34472:SF1">
    <property type="entry name" value="SULFUR CARRIER PROTEIN THIS"/>
    <property type="match status" value="1"/>
</dbReference>
<dbReference type="InterPro" id="IPR012675">
    <property type="entry name" value="Beta-grasp_dom_sf"/>
</dbReference>
<keyword evidence="2" id="KW-1185">Reference proteome</keyword>
<protein>
    <submittedName>
        <fullName evidence="1">Thiamine biosynthesis protein ThiS</fullName>
    </submittedName>
</protein>